<keyword evidence="4 5" id="KW-0472">Membrane</keyword>
<evidence type="ECO:0000313" key="8">
    <source>
        <dbReference type="Proteomes" id="UP000789759"/>
    </source>
</evidence>
<reference evidence="7" key="1">
    <citation type="submission" date="2021-06" db="EMBL/GenBank/DDBJ databases">
        <authorList>
            <person name="Kallberg Y."/>
            <person name="Tangrot J."/>
            <person name="Rosling A."/>
        </authorList>
    </citation>
    <scope>NUCLEOTIDE SEQUENCE</scope>
    <source>
        <strain evidence="7">FL966</strain>
    </source>
</reference>
<evidence type="ECO:0000256" key="5">
    <source>
        <dbReference type="SAM" id="Phobius"/>
    </source>
</evidence>
<evidence type="ECO:0000313" key="7">
    <source>
        <dbReference type="EMBL" id="CAG8490496.1"/>
    </source>
</evidence>
<dbReference type="PANTHER" id="PTHR23257:SF963">
    <property type="entry name" value="AT08303P"/>
    <property type="match status" value="1"/>
</dbReference>
<dbReference type="Pfam" id="PF07714">
    <property type="entry name" value="PK_Tyr_Ser-Thr"/>
    <property type="match status" value="1"/>
</dbReference>
<feature type="transmembrane region" description="Helical" evidence="5">
    <location>
        <begin position="80"/>
        <end position="100"/>
    </location>
</feature>
<sequence length="1221" mass="141191">MANRPSQGAGSRYTILIIENPVNQPPNNWPRCYPILYHDIENDFTNEDHKKKLRASYFLFKSHSLADIAIAASRFNPAQILSQLIASALYLIIMPVGDFLARHLSLYAGYKYYFFGEFIVILFGVIIGVGFINEGSSGTLGAVKLFEMGYYVAELLIKNTTHSDTDQVINISKRTDSPLHNSQDLLNSVIEELCDLYNKEVMNEYCNGIIIYSIDQHFTNKQQNPGEIINLCLNNQTNHTVQTNSIIQHILAIICPNSVCQCDEKLEVIEDCEHCKNNTKCEEEYAIICDDCLHEVLEREFANWSSENLQINQFFRKAQQGTFDAVISAKWSQGAKKIQRSNNKRYYIRSDPCMVVLKFINQSSLIEKQLQDRSDCCCLYGITQDPSTLEYIFVEPTHLCDSCLHKVLKKEFSNWSSENLLIDEFIRKAQQSLQYSRYPEWIPYNCFTEIKNISRGELGAIISAKWSQGAKRLSNDNERYYIRSDPCAVVLKKFINQSSLIEKQLQDRADCCCLYGIAQDPSNLEYIFVEPTCLCDSCLHRVLKREFSNWSSGNLLIDEFIRKAQQSLSYSRYPEWIPYNYFTEIESINRSELGAIISAKWSQGAKKMQNFNNERYYIRSDPCSVVLRKFMKEPLFTNKQLQDRSDCCCLYGITQNPSTLEYIFVELTYLCDNCLHRVLKSEFSNWTSKNLQIDGFIQQAQISSSYIQFPEWIPYNYFTEINYINRGELGATISAKWSQGTKRIQNFNNERYYIRSDPCSVVLRKFMKEPLFTNKLLQDRSDCCCLYGITQNPSTLEYVFVESTYLCDNCLHRVLKSEFSNWTSENLQIDGFIQQAQISSSYIQFPEWIPYDSLTKIESIGIGGFGAVYSARWDKGIKLVSIIDGDKYYTRSDPCTVALKQLKSEKDSVHIFLKEIQAQFNCCHLYGVTKNPSTSQYMFVMRYAPQSDLRRFLQKKFDKLTLENKLNIAQSICTELQNIHDKGWVHGDLHCGNILLLNEEDAFISDFGLCRPVNEAQMTEKKLYGVIPNVAPEILRCQSPYSQAGDIYSLGIILWELACGIPVFSNRAHDVTLITDICDGLRPKTCHFMPPTYNDMLRKCWEQNPLERPNIAMVLDLIRLLSICYRYPKWLNKTERSTFNEYDKYAYKLKESEWANQDSKLKQELLNSHNATITYNSMKWKPDIPVHPNAVYTSRVISINNGYKTCQSDMALPLHYEISDI</sequence>
<dbReference type="GO" id="GO:0005524">
    <property type="term" value="F:ATP binding"/>
    <property type="evidence" value="ECO:0007669"/>
    <property type="project" value="InterPro"/>
</dbReference>
<dbReference type="GO" id="GO:0007165">
    <property type="term" value="P:signal transduction"/>
    <property type="evidence" value="ECO:0007669"/>
    <property type="project" value="TreeGrafter"/>
</dbReference>
<proteinExistence type="predicted"/>
<feature type="transmembrane region" description="Helical" evidence="5">
    <location>
        <begin position="112"/>
        <end position="132"/>
    </location>
</feature>
<keyword evidence="8" id="KW-1185">Reference proteome</keyword>
<comment type="subcellular location">
    <subcellularLocation>
        <location evidence="1">Membrane</location>
        <topology evidence="1">Multi-pass membrane protein</topology>
    </subcellularLocation>
</comment>
<organism evidence="7 8">
    <name type="scientific">Cetraspora pellucida</name>
    <dbReference type="NCBI Taxonomy" id="1433469"/>
    <lineage>
        <taxon>Eukaryota</taxon>
        <taxon>Fungi</taxon>
        <taxon>Fungi incertae sedis</taxon>
        <taxon>Mucoromycota</taxon>
        <taxon>Glomeromycotina</taxon>
        <taxon>Glomeromycetes</taxon>
        <taxon>Diversisporales</taxon>
        <taxon>Gigasporaceae</taxon>
        <taxon>Cetraspora</taxon>
    </lineage>
</organism>
<name>A0A9N8ZCX7_9GLOM</name>
<dbReference type="GO" id="GO:0015031">
    <property type="term" value="P:protein transport"/>
    <property type="evidence" value="ECO:0007669"/>
    <property type="project" value="InterPro"/>
</dbReference>
<dbReference type="InterPro" id="IPR000719">
    <property type="entry name" value="Prot_kinase_dom"/>
</dbReference>
<evidence type="ECO:0000256" key="2">
    <source>
        <dbReference type="ARBA" id="ARBA00022692"/>
    </source>
</evidence>
<accession>A0A9N8ZCX7</accession>
<evidence type="ECO:0000256" key="1">
    <source>
        <dbReference type="ARBA" id="ARBA00004141"/>
    </source>
</evidence>
<keyword evidence="3 5" id="KW-1133">Transmembrane helix</keyword>
<feature type="domain" description="Protein kinase" evidence="6">
    <location>
        <begin position="854"/>
        <end position="1121"/>
    </location>
</feature>
<dbReference type="Gene3D" id="1.10.510.10">
    <property type="entry name" value="Transferase(Phosphotransferase) domain 1"/>
    <property type="match status" value="1"/>
</dbReference>
<dbReference type="SUPFAM" id="SSF56112">
    <property type="entry name" value="Protein kinase-like (PK-like)"/>
    <property type="match status" value="1"/>
</dbReference>
<dbReference type="EMBL" id="CAJVQA010000783">
    <property type="protein sequence ID" value="CAG8490496.1"/>
    <property type="molecule type" value="Genomic_DNA"/>
</dbReference>
<evidence type="ECO:0000259" key="6">
    <source>
        <dbReference type="PROSITE" id="PS50011"/>
    </source>
</evidence>
<dbReference type="InterPro" id="IPR050167">
    <property type="entry name" value="Ser_Thr_protein_kinase"/>
</dbReference>
<gene>
    <name evidence="7" type="ORF">CPELLU_LOCUS1957</name>
</gene>
<evidence type="ECO:0000256" key="4">
    <source>
        <dbReference type="ARBA" id="ARBA00023136"/>
    </source>
</evidence>
<protein>
    <submittedName>
        <fullName evidence="7">20748_t:CDS:1</fullName>
    </submittedName>
</protein>
<dbReference type="Proteomes" id="UP000789759">
    <property type="component" value="Unassembled WGS sequence"/>
</dbReference>
<dbReference type="GO" id="GO:0016020">
    <property type="term" value="C:membrane"/>
    <property type="evidence" value="ECO:0007669"/>
    <property type="project" value="UniProtKB-SubCell"/>
</dbReference>
<dbReference type="GO" id="GO:0005737">
    <property type="term" value="C:cytoplasm"/>
    <property type="evidence" value="ECO:0007669"/>
    <property type="project" value="TreeGrafter"/>
</dbReference>
<dbReference type="InterPro" id="IPR007273">
    <property type="entry name" value="SCAMP"/>
</dbReference>
<dbReference type="InterPro" id="IPR001245">
    <property type="entry name" value="Ser-Thr/Tyr_kinase_cat_dom"/>
</dbReference>
<dbReference type="GO" id="GO:0004672">
    <property type="term" value="F:protein kinase activity"/>
    <property type="evidence" value="ECO:0007669"/>
    <property type="project" value="InterPro"/>
</dbReference>
<dbReference type="PROSITE" id="PS50011">
    <property type="entry name" value="PROTEIN_KINASE_DOM"/>
    <property type="match status" value="1"/>
</dbReference>
<dbReference type="AlphaFoldDB" id="A0A9N8ZCX7"/>
<evidence type="ECO:0000256" key="3">
    <source>
        <dbReference type="ARBA" id="ARBA00022989"/>
    </source>
</evidence>
<dbReference type="InterPro" id="IPR011009">
    <property type="entry name" value="Kinase-like_dom_sf"/>
</dbReference>
<dbReference type="OrthoDB" id="2397904at2759"/>
<comment type="caution">
    <text evidence="7">The sequence shown here is derived from an EMBL/GenBank/DDBJ whole genome shotgun (WGS) entry which is preliminary data.</text>
</comment>
<dbReference type="PANTHER" id="PTHR23257">
    <property type="entry name" value="SERINE-THREONINE PROTEIN KINASE"/>
    <property type="match status" value="1"/>
</dbReference>
<dbReference type="Pfam" id="PF04144">
    <property type="entry name" value="SCAMP"/>
    <property type="match status" value="1"/>
</dbReference>
<keyword evidence="2 5" id="KW-0812">Transmembrane</keyword>